<dbReference type="AlphaFoldDB" id="A0A8D4VMH1"/>
<evidence type="ECO:0000313" key="3">
    <source>
        <dbReference type="EMBL" id="BBL70222.1"/>
    </source>
</evidence>
<dbReference type="InterPro" id="IPR013587">
    <property type="entry name" value="Nitrate/nitrite_sensing"/>
</dbReference>
<proteinExistence type="predicted"/>
<sequence>MSIKYRLLLMLLIPTLWVMVLAGWLAQHRYTVYDETRAIVTLSRYATVSSELIHELQKERGRSSGYFNSQGHKFGNELHEQRQLTDAKLAAYNALADSDPRYAKLDASRKAVAEQLSRLSANRSAIDSLQGSADGAVGYYTDSIATLVDSIRRIGELVANNPAINQAIGSYINLIELKERTGITRAVFAGVFGRDSFNESLYRRALELQAEARIFNQLFRFGAPAAYLSDYDRTLDNPAVQEAESVVHTALSNHQAGSLGVSPEKWFGLITEKIELQKQVENHIAADILDQASAAMEREQKTLAWLGGFFVLFATISAWIYVRVHRGIVNPLRAASWMLTKMASGDFDFEMPR</sequence>
<evidence type="ECO:0000259" key="2">
    <source>
        <dbReference type="Pfam" id="PF08376"/>
    </source>
</evidence>
<feature type="domain" description="Nitrate/nitrite sensing protein" evidence="2">
    <location>
        <begin position="51"/>
        <end position="288"/>
    </location>
</feature>
<keyword evidence="1" id="KW-0812">Transmembrane</keyword>
<name>A0A8D4VMH1_9GAMM</name>
<dbReference type="EMBL" id="AP019782">
    <property type="protein sequence ID" value="BBL70222.1"/>
    <property type="molecule type" value="Genomic_DNA"/>
</dbReference>
<protein>
    <recommendedName>
        <fullName evidence="2">Nitrate/nitrite sensing protein domain-containing protein</fullName>
    </recommendedName>
</protein>
<accession>A0A8D4VMH1</accession>
<keyword evidence="4" id="KW-1185">Reference proteome</keyword>
<keyword evidence="1" id="KW-1133">Transmembrane helix</keyword>
<organism evidence="3 4">
    <name type="scientific">Methylogaea oryzae</name>
    <dbReference type="NCBI Taxonomy" id="1295382"/>
    <lineage>
        <taxon>Bacteria</taxon>
        <taxon>Pseudomonadati</taxon>
        <taxon>Pseudomonadota</taxon>
        <taxon>Gammaproteobacteria</taxon>
        <taxon>Methylococcales</taxon>
        <taxon>Methylococcaceae</taxon>
        <taxon>Methylogaea</taxon>
    </lineage>
</organism>
<dbReference type="KEGG" id="moz:MoryE10_08280"/>
<gene>
    <name evidence="3" type="ORF">MoryE10_08280</name>
</gene>
<keyword evidence="1" id="KW-0472">Membrane</keyword>
<dbReference type="RefSeq" id="WP_221048305.1">
    <property type="nucleotide sequence ID" value="NZ_AP019782.1"/>
</dbReference>
<dbReference type="Proteomes" id="UP000824988">
    <property type="component" value="Chromosome"/>
</dbReference>
<evidence type="ECO:0000256" key="1">
    <source>
        <dbReference type="SAM" id="Phobius"/>
    </source>
</evidence>
<reference evidence="3" key="1">
    <citation type="submission" date="2019-06" db="EMBL/GenBank/DDBJ databases">
        <title>Complete genome sequence of Methylogaea oryzae strain JCM16910.</title>
        <authorList>
            <person name="Asakawa S."/>
        </authorList>
    </citation>
    <scope>NUCLEOTIDE SEQUENCE</scope>
    <source>
        <strain evidence="3">E10</strain>
    </source>
</reference>
<feature type="transmembrane region" description="Helical" evidence="1">
    <location>
        <begin position="303"/>
        <end position="322"/>
    </location>
</feature>
<evidence type="ECO:0000313" key="4">
    <source>
        <dbReference type="Proteomes" id="UP000824988"/>
    </source>
</evidence>
<dbReference type="Pfam" id="PF08376">
    <property type="entry name" value="NIT"/>
    <property type="match status" value="1"/>
</dbReference>